<name>A0AB39RM15_9ACTN</name>
<dbReference type="GO" id="GO:0016874">
    <property type="term" value="F:ligase activity"/>
    <property type="evidence" value="ECO:0007669"/>
    <property type="project" value="UniProtKB-KW"/>
</dbReference>
<keyword evidence="2 4" id="KW-0547">Nucleotide-binding</keyword>
<evidence type="ECO:0000256" key="1">
    <source>
        <dbReference type="ARBA" id="ARBA00022598"/>
    </source>
</evidence>
<dbReference type="PANTHER" id="PTHR43585">
    <property type="entry name" value="FUMIPYRROLE BIOSYNTHESIS PROTEIN C"/>
    <property type="match status" value="1"/>
</dbReference>
<keyword evidence="1" id="KW-0436">Ligase</keyword>
<sequence length="416" mass="45520">MRYLVLNRTPLTGRRFPDWLGADHEAVLLTDAAAVSSDPEVRSAQLAGYAHVEVMDDFHFNPLVENEALTLHQKWGFDRVIALSEFDILRAARLRELFAVPGQDVASATAFRDKLEMKRILERAGVPLAPYAPVAHLTDLLEFIDQQGYPIVVKPRSGGGSIDVAILHGQQDVESLLAAHRDLGTDDGAHLLAEKYIEHELFPVDGIIVAGETLLMWPSTHGHTTCLDFKEGGALQSSLLDPSDPLLEPIRNLTRQALVALPTPDTSMFHAEIFLDADRRLVFNEIASRMGGGRTEHILELSFGVKLPELYVKALSGNELPQIPALPVQISGWSLFPPRPGTVIDIPAECPVAGTTEYRRHAEPGTVLAAARMSVDKMGSVLATGETRSEVETVLGEALNWFEQSTVIRPEGEGSQ</sequence>
<dbReference type="GO" id="GO:0046872">
    <property type="term" value="F:metal ion binding"/>
    <property type="evidence" value="ECO:0007669"/>
    <property type="project" value="InterPro"/>
</dbReference>
<dbReference type="InterPro" id="IPR005479">
    <property type="entry name" value="CPAse_ATP-bd"/>
</dbReference>
<evidence type="ECO:0000256" key="3">
    <source>
        <dbReference type="ARBA" id="ARBA00022840"/>
    </source>
</evidence>
<dbReference type="InterPro" id="IPR011761">
    <property type="entry name" value="ATP-grasp"/>
</dbReference>
<reference evidence="6" key="1">
    <citation type="submission" date="2024-07" db="EMBL/GenBank/DDBJ databases">
        <authorList>
            <person name="Yu S.T."/>
        </authorList>
    </citation>
    <scope>NUCLEOTIDE SEQUENCE</scope>
    <source>
        <strain evidence="6">R41</strain>
    </source>
</reference>
<dbReference type="Pfam" id="PF02786">
    <property type="entry name" value="CPSase_L_D2"/>
    <property type="match status" value="1"/>
</dbReference>
<accession>A0AB39RM15</accession>
<evidence type="ECO:0000313" key="6">
    <source>
        <dbReference type="EMBL" id="XDQ54953.1"/>
    </source>
</evidence>
<keyword evidence="3 4" id="KW-0067">ATP-binding</keyword>
<dbReference type="PROSITE" id="PS50975">
    <property type="entry name" value="ATP_GRASP"/>
    <property type="match status" value="1"/>
</dbReference>
<dbReference type="Gene3D" id="3.40.50.20">
    <property type="match status" value="1"/>
</dbReference>
<dbReference type="RefSeq" id="WP_369248147.1">
    <property type="nucleotide sequence ID" value="NZ_CP163443.1"/>
</dbReference>
<organism evidence="6">
    <name type="scientific">Streptomyces sp. R41</name>
    <dbReference type="NCBI Taxonomy" id="3238632"/>
    <lineage>
        <taxon>Bacteria</taxon>
        <taxon>Bacillati</taxon>
        <taxon>Actinomycetota</taxon>
        <taxon>Actinomycetes</taxon>
        <taxon>Kitasatosporales</taxon>
        <taxon>Streptomycetaceae</taxon>
        <taxon>Streptomyces</taxon>
    </lineage>
</organism>
<evidence type="ECO:0000256" key="2">
    <source>
        <dbReference type="ARBA" id="ARBA00022741"/>
    </source>
</evidence>
<dbReference type="Gene3D" id="3.30.470.20">
    <property type="entry name" value="ATP-grasp fold, B domain"/>
    <property type="match status" value="1"/>
</dbReference>
<dbReference type="SUPFAM" id="SSF56059">
    <property type="entry name" value="Glutathione synthetase ATP-binding domain-like"/>
    <property type="match status" value="1"/>
</dbReference>
<evidence type="ECO:0000256" key="4">
    <source>
        <dbReference type="PROSITE-ProRule" id="PRU00409"/>
    </source>
</evidence>
<dbReference type="Gene3D" id="3.30.1490.20">
    <property type="entry name" value="ATP-grasp fold, A domain"/>
    <property type="match status" value="1"/>
</dbReference>
<feature type="domain" description="ATP-grasp" evidence="5">
    <location>
        <begin position="118"/>
        <end position="316"/>
    </location>
</feature>
<gene>
    <name evidence="6" type="ORF">AB5J53_26480</name>
</gene>
<dbReference type="InterPro" id="IPR052032">
    <property type="entry name" value="ATP-dep_AA_Ligase"/>
</dbReference>
<dbReference type="EMBL" id="CP163443">
    <property type="protein sequence ID" value="XDQ54953.1"/>
    <property type="molecule type" value="Genomic_DNA"/>
</dbReference>
<dbReference type="InterPro" id="IPR013815">
    <property type="entry name" value="ATP_grasp_subdomain_1"/>
</dbReference>
<evidence type="ECO:0000259" key="5">
    <source>
        <dbReference type="PROSITE" id="PS50975"/>
    </source>
</evidence>
<dbReference type="PANTHER" id="PTHR43585:SF2">
    <property type="entry name" value="ATP-GRASP ENZYME FSQD"/>
    <property type="match status" value="1"/>
</dbReference>
<dbReference type="AlphaFoldDB" id="A0AB39RM15"/>
<dbReference type="GO" id="GO:0005524">
    <property type="term" value="F:ATP binding"/>
    <property type="evidence" value="ECO:0007669"/>
    <property type="project" value="UniProtKB-UniRule"/>
</dbReference>
<protein>
    <recommendedName>
        <fullName evidence="5">ATP-grasp domain-containing protein</fullName>
    </recommendedName>
</protein>
<proteinExistence type="predicted"/>